<name>X0SHJ1_9ZZZZ</name>
<comment type="caution">
    <text evidence="1">The sequence shown here is derived from an EMBL/GenBank/DDBJ whole genome shotgun (WGS) entry which is preliminary data.</text>
</comment>
<dbReference type="EMBL" id="BARS01005515">
    <property type="protein sequence ID" value="GAF74581.1"/>
    <property type="molecule type" value="Genomic_DNA"/>
</dbReference>
<dbReference type="SUPFAM" id="SSF51126">
    <property type="entry name" value="Pectin lyase-like"/>
    <property type="match status" value="1"/>
</dbReference>
<dbReference type="AlphaFoldDB" id="X0SHJ1"/>
<reference evidence="1" key="1">
    <citation type="journal article" date="2014" name="Front. Microbiol.">
        <title>High frequency of phylogenetically diverse reductive dehalogenase-homologous genes in deep subseafloor sedimentary metagenomes.</title>
        <authorList>
            <person name="Kawai M."/>
            <person name="Futagami T."/>
            <person name="Toyoda A."/>
            <person name="Takaki Y."/>
            <person name="Nishi S."/>
            <person name="Hori S."/>
            <person name="Arai W."/>
            <person name="Tsubouchi T."/>
            <person name="Morono Y."/>
            <person name="Uchiyama I."/>
            <person name="Ito T."/>
            <person name="Fujiyama A."/>
            <person name="Inagaki F."/>
            <person name="Takami H."/>
        </authorList>
    </citation>
    <scope>NUCLEOTIDE SEQUENCE</scope>
    <source>
        <strain evidence="1">Expedition CK06-06</strain>
    </source>
</reference>
<accession>X0SHJ1</accession>
<protein>
    <submittedName>
        <fullName evidence="1">Uncharacterized protein</fullName>
    </submittedName>
</protein>
<organism evidence="1">
    <name type="scientific">marine sediment metagenome</name>
    <dbReference type="NCBI Taxonomy" id="412755"/>
    <lineage>
        <taxon>unclassified sequences</taxon>
        <taxon>metagenomes</taxon>
        <taxon>ecological metagenomes</taxon>
    </lineage>
</organism>
<evidence type="ECO:0000313" key="1">
    <source>
        <dbReference type="EMBL" id="GAF74581.1"/>
    </source>
</evidence>
<sequence>LRLEDCHIELLAEDFIFFRAPYITVERGGSLEVLGSTVELVYDPWLEHTLVGPVYNGGDYPYMSRVVNLTDTEAPVVSFDVKWKREGTRLAVAVQRTPESGLVTLDTLEPTGSPADWSHFSVSLSDYIGMDVNVVLYAPDFPQDVLFIHDLMVMDGGVLLPHDLPLWENGFMQYWLTEEFITFDNAFMWFGRFAQLIFAEGDVLFVDSILVSPEVARRGDSDYLHGETSHSWSTKNIWAATRDWNIELGGGNLTIRDSTIENIPVRVYFSSVLVESSTIRSKYDMFTLFGSSGRFGNSTFTSDGVSSSLRWSWTDARALWAISVENNSAITPVDINDCEFRGVGQAIDMGYAYVNVNGCEFQDVTNLTIWNHQSQGTATWEDLEANNVFRGGTGFLYLQTRRTWVEVNASYIYNQHVYAYDTDGNHVEDFGVHPE</sequence>
<gene>
    <name evidence="1" type="ORF">S01H1_10818</name>
</gene>
<feature type="non-terminal residue" evidence="1">
    <location>
        <position position="435"/>
    </location>
</feature>
<proteinExistence type="predicted"/>
<dbReference type="InterPro" id="IPR011050">
    <property type="entry name" value="Pectin_lyase_fold/virulence"/>
</dbReference>
<feature type="non-terminal residue" evidence="1">
    <location>
        <position position="1"/>
    </location>
</feature>